<dbReference type="Proteomes" id="UP000199387">
    <property type="component" value="Unassembled WGS sequence"/>
</dbReference>
<evidence type="ECO:0000313" key="2">
    <source>
        <dbReference type="Proteomes" id="UP000199387"/>
    </source>
</evidence>
<name>A0A1G6KU20_9BACL</name>
<keyword evidence="2" id="KW-1185">Reference proteome</keyword>
<evidence type="ECO:0000313" key="1">
    <source>
        <dbReference type="EMBL" id="SDC34427.1"/>
    </source>
</evidence>
<sequence>MDLTEREIAQDLLMMEKQLNQSYDQTESYCANRQLRQAIRRMHAEGDELYSRLFHTMHQKGWIQTPVAGQQEIESAILYWEQQTVKQPELGGEHPHEP</sequence>
<accession>A0A1G6KU20</accession>
<proteinExistence type="predicted"/>
<dbReference type="AlphaFoldDB" id="A0A1G6KU20"/>
<protein>
    <submittedName>
        <fullName evidence="1">Coat F domain-containing protein</fullName>
    </submittedName>
</protein>
<reference evidence="1 2" key="1">
    <citation type="submission" date="2016-10" db="EMBL/GenBank/DDBJ databases">
        <authorList>
            <person name="de Groot N.N."/>
        </authorList>
    </citation>
    <scope>NUCLEOTIDE SEQUENCE [LARGE SCALE GENOMIC DNA]</scope>
    <source>
        <strain evidence="1 2">DSM 45514</strain>
    </source>
</reference>
<dbReference type="RefSeq" id="WP_176757860.1">
    <property type="nucleotide sequence ID" value="NZ_FMZA01000006.1"/>
</dbReference>
<dbReference type="EMBL" id="FMZA01000006">
    <property type="protein sequence ID" value="SDC34427.1"/>
    <property type="molecule type" value="Genomic_DNA"/>
</dbReference>
<gene>
    <name evidence="1" type="ORF">SAMN04488112_106158</name>
</gene>
<organism evidence="1 2">
    <name type="scientific">Melghirimyces thermohalophilus</name>
    <dbReference type="NCBI Taxonomy" id="1236220"/>
    <lineage>
        <taxon>Bacteria</taxon>
        <taxon>Bacillati</taxon>
        <taxon>Bacillota</taxon>
        <taxon>Bacilli</taxon>
        <taxon>Bacillales</taxon>
        <taxon>Thermoactinomycetaceae</taxon>
        <taxon>Melghirimyces</taxon>
    </lineage>
</organism>
<dbReference type="InterPro" id="IPR012851">
    <property type="entry name" value="Spore_coat_CotF-like"/>
</dbReference>
<dbReference type="Pfam" id="PF07875">
    <property type="entry name" value="Coat_F"/>
    <property type="match status" value="1"/>
</dbReference>
<dbReference type="STRING" id="1236220.SAMN04488112_106158"/>